<name>A0A8X6W1S6_TRICX</name>
<keyword evidence="2" id="KW-1185">Reference proteome</keyword>
<sequence>MMKRAIGYNCRSHLEQIEDNLDSVYCIREILSNLMETCLTRLFKVKASTVSRLLLNFSYTTRAVFHHLAALGCSKDMPTTVFKSSSLIP</sequence>
<accession>A0A8X6W1S6</accession>
<reference evidence="1" key="1">
    <citation type="submission" date="2020-08" db="EMBL/GenBank/DDBJ databases">
        <title>Multicomponent nature underlies the extraordinary mechanical properties of spider dragline silk.</title>
        <authorList>
            <person name="Kono N."/>
            <person name="Nakamura H."/>
            <person name="Mori M."/>
            <person name="Yoshida Y."/>
            <person name="Ohtoshi R."/>
            <person name="Malay A.D."/>
            <person name="Moran D.A.P."/>
            <person name="Tomita M."/>
            <person name="Numata K."/>
            <person name="Arakawa K."/>
        </authorList>
    </citation>
    <scope>NUCLEOTIDE SEQUENCE</scope>
</reference>
<protein>
    <submittedName>
        <fullName evidence="1">Uncharacterized protein</fullName>
    </submittedName>
</protein>
<proteinExistence type="predicted"/>
<gene>
    <name evidence="1" type="ORF">TNCV_25431</name>
</gene>
<evidence type="ECO:0000313" key="1">
    <source>
        <dbReference type="EMBL" id="GFY26346.1"/>
    </source>
</evidence>
<dbReference type="Proteomes" id="UP000887159">
    <property type="component" value="Unassembled WGS sequence"/>
</dbReference>
<dbReference type="EMBL" id="BMAU01021375">
    <property type="protein sequence ID" value="GFY26346.1"/>
    <property type="molecule type" value="Genomic_DNA"/>
</dbReference>
<dbReference type="AlphaFoldDB" id="A0A8X6W1S6"/>
<organism evidence="1 2">
    <name type="scientific">Trichonephila clavipes</name>
    <name type="common">Golden silk orbweaver</name>
    <name type="synonym">Nephila clavipes</name>
    <dbReference type="NCBI Taxonomy" id="2585209"/>
    <lineage>
        <taxon>Eukaryota</taxon>
        <taxon>Metazoa</taxon>
        <taxon>Ecdysozoa</taxon>
        <taxon>Arthropoda</taxon>
        <taxon>Chelicerata</taxon>
        <taxon>Arachnida</taxon>
        <taxon>Araneae</taxon>
        <taxon>Araneomorphae</taxon>
        <taxon>Entelegynae</taxon>
        <taxon>Araneoidea</taxon>
        <taxon>Nephilidae</taxon>
        <taxon>Trichonephila</taxon>
    </lineage>
</organism>
<comment type="caution">
    <text evidence="1">The sequence shown here is derived from an EMBL/GenBank/DDBJ whole genome shotgun (WGS) entry which is preliminary data.</text>
</comment>
<evidence type="ECO:0000313" key="2">
    <source>
        <dbReference type="Proteomes" id="UP000887159"/>
    </source>
</evidence>